<accession>A0ABY5MIY9</accession>
<dbReference type="InterPro" id="IPR016181">
    <property type="entry name" value="Acyl_CoA_acyltransferase"/>
</dbReference>
<organism evidence="2 3">
    <name type="scientific">Nitratireductor thuwali</name>
    <dbReference type="NCBI Taxonomy" id="2267699"/>
    <lineage>
        <taxon>Bacteria</taxon>
        <taxon>Pseudomonadati</taxon>
        <taxon>Pseudomonadota</taxon>
        <taxon>Alphaproteobacteria</taxon>
        <taxon>Hyphomicrobiales</taxon>
        <taxon>Phyllobacteriaceae</taxon>
        <taxon>Nitratireductor</taxon>
    </lineage>
</organism>
<dbReference type="SUPFAM" id="SSF55729">
    <property type="entry name" value="Acyl-CoA N-acyltransferases (Nat)"/>
    <property type="match status" value="1"/>
</dbReference>
<dbReference type="Gene3D" id="3.40.630.30">
    <property type="match status" value="1"/>
</dbReference>
<protein>
    <recommendedName>
        <fullName evidence="1">N-acetyltransferase domain-containing protein</fullName>
    </recommendedName>
</protein>
<sequence length="178" mass="19825">MTSAPTLETARLLLRAHRAEDFDVLFALWTHPEVARYISPTQDRAEAWHKLLMKPGMWALMGFGYWAVEDKATGRLIGDVGFHDMRRELEPSLDGTMEAGWSLAPDAQGRGFALEAMEAAIGWRSKTHPHLPVTCIVDEENGRSLKLAARLGFRETARTIYKEKPIVVLALPTSAPDG</sequence>
<dbReference type="Proteomes" id="UP001342418">
    <property type="component" value="Chromosome"/>
</dbReference>
<dbReference type="PROSITE" id="PS51186">
    <property type="entry name" value="GNAT"/>
    <property type="match status" value="1"/>
</dbReference>
<name>A0ABY5MIY9_9HYPH</name>
<feature type="domain" description="N-acetyltransferase" evidence="1">
    <location>
        <begin position="12"/>
        <end position="174"/>
    </location>
</feature>
<keyword evidence="3" id="KW-1185">Reference proteome</keyword>
<dbReference type="InterPro" id="IPR051531">
    <property type="entry name" value="N-acetyltransferase"/>
</dbReference>
<dbReference type="Pfam" id="PF13302">
    <property type="entry name" value="Acetyltransf_3"/>
    <property type="match status" value="1"/>
</dbReference>
<evidence type="ECO:0000259" key="1">
    <source>
        <dbReference type="PROSITE" id="PS51186"/>
    </source>
</evidence>
<dbReference type="PANTHER" id="PTHR43792:SF1">
    <property type="entry name" value="N-ACETYLTRANSFERASE DOMAIN-CONTAINING PROTEIN"/>
    <property type="match status" value="1"/>
</dbReference>
<dbReference type="RefSeq" id="WP_338530250.1">
    <property type="nucleotide sequence ID" value="NZ_CP030941.1"/>
</dbReference>
<proteinExistence type="predicted"/>
<dbReference type="EMBL" id="CP030941">
    <property type="protein sequence ID" value="UUP17975.1"/>
    <property type="molecule type" value="Genomic_DNA"/>
</dbReference>
<reference evidence="2 3" key="1">
    <citation type="submission" date="2018-07" db="EMBL/GenBank/DDBJ databases">
        <title>Genome sequence of Nitratireductor thuwali#1536.</title>
        <authorList>
            <person name="Michoud G."/>
            <person name="Merlino G."/>
            <person name="Sefrji F.O."/>
            <person name="Daffonchio D."/>
        </authorList>
    </citation>
    <scope>NUCLEOTIDE SEQUENCE [LARGE SCALE GENOMIC DNA]</scope>
    <source>
        <strain evidence="3">Nit1536</strain>
    </source>
</reference>
<dbReference type="InterPro" id="IPR000182">
    <property type="entry name" value="GNAT_dom"/>
</dbReference>
<evidence type="ECO:0000313" key="2">
    <source>
        <dbReference type="EMBL" id="UUP17975.1"/>
    </source>
</evidence>
<dbReference type="PANTHER" id="PTHR43792">
    <property type="entry name" value="GNAT FAMILY, PUTATIVE (AFU_ORTHOLOGUE AFUA_3G00765)-RELATED-RELATED"/>
    <property type="match status" value="1"/>
</dbReference>
<gene>
    <name evidence="2" type="ORF">NTH_02451</name>
</gene>
<evidence type="ECO:0000313" key="3">
    <source>
        <dbReference type="Proteomes" id="UP001342418"/>
    </source>
</evidence>